<name>A0A5C5Y512_9PLAN</name>
<dbReference type="SUPFAM" id="SSF53335">
    <property type="entry name" value="S-adenosyl-L-methionine-dependent methyltransferases"/>
    <property type="match status" value="1"/>
</dbReference>
<organism evidence="1 2">
    <name type="scientific">Crateriforma conspicua</name>
    <dbReference type="NCBI Taxonomy" id="2527996"/>
    <lineage>
        <taxon>Bacteria</taxon>
        <taxon>Pseudomonadati</taxon>
        <taxon>Planctomycetota</taxon>
        <taxon>Planctomycetia</taxon>
        <taxon>Planctomycetales</taxon>
        <taxon>Planctomycetaceae</taxon>
        <taxon>Crateriforma</taxon>
    </lineage>
</organism>
<dbReference type="AlphaFoldDB" id="A0A5C5Y512"/>
<dbReference type="Gene3D" id="3.40.50.150">
    <property type="entry name" value="Vaccinia Virus protein VP39"/>
    <property type="match status" value="1"/>
</dbReference>
<proteinExistence type="predicted"/>
<sequence length="242" mass="27011">MSLPRRPFPAVDDRAGADDADRDAVMRGHCRIAAVAGISGALFGHLVRFARRRPGRPLRVLYLSAGNDDLAVRLVDTADRRGLPLQMTVLVPDAWSLNQQQQWMERRKLNAEVVCRDVFRQGLPDGFDVILCALWMHRMDEARAIRLIQSMQTAATGLLLCDWERSRTNLAAAWAASHLMSRSPALRKDAIDSVCAAFTREEFRGIVHRALARPVDVERLVPGCWVVRIDEIAVPAIVPAFA</sequence>
<evidence type="ECO:0000313" key="1">
    <source>
        <dbReference type="EMBL" id="TWT69793.1"/>
    </source>
</evidence>
<dbReference type="RefSeq" id="WP_145300132.1">
    <property type="nucleotide sequence ID" value="NZ_CP036319.1"/>
</dbReference>
<gene>
    <name evidence="1" type="ORF">Pan14r_20860</name>
</gene>
<comment type="caution">
    <text evidence="1">The sequence shown here is derived from an EMBL/GenBank/DDBJ whole genome shotgun (WGS) entry which is preliminary data.</text>
</comment>
<dbReference type="OrthoDB" id="9800454at2"/>
<reference evidence="1 2" key="1">
    <citation type="submission" date="2019-02" db="EMBL/GenBank/DDBJ databases">
        <title>Deep-cultivation of Planctomycetes and their phenomic and genomic characterization uncovers novel biology.</title>
        <authorList>
            <person name="Wiegand S."/>
            <person name="Jogler M."/>
            <person name="Boedeker C."/>
            <person name="Pinto D."/>
            <person name="Vollmers J."/>
            <person name="Rivas-Marin E."/>
            <person name="Kohn T."/>
            <person name="Peeters S.H."/>
            <person name="Heuer A."/>
            <person name="Rast P."/>
            <person name="Oberbeckmann S."/>
            <person name="Bunk B."/>
            <person name="Jeske O."/>
            <person name="Meyerdierks A."/>
            <person name="Storesund J.E."/>
            <person name="Kallscheuer N."/>
            <person name="Luecker S."/>
            <person name="Lage O.M."/>
            <person name="Pohl T."/>
            <person name="Merkel B.J."/>
            <person name="Hornburger P."/>
            <person name="Mueller R.-W."/>
            <person name="Bruemmer F."/>
            <person name="Labrenz M."/>
            <person name="Spormann A.M."/>
            <person name="Op Den Camp H."/>
            <person name="Overmann J."/>
            <person name="Amann R."/>
            <person name="Jetten M.S.M."/>
            <person name="Mascher T."/>
            <person name="Medema M.H."/>
            <person name="Devos D.P."/>
            <person name="Kaster A.-K."/>
            <person name="Ovreas L."/>
            <person name="Rohde M."/>
            <person name="Galperin M.Y."/>
            <person name="Jogler C."/>
        </authorList>
    </citation>
    <scope>NUCLEOTIDE SEQUENCE [LARGE SCALE GENOMIC DNA]</scope>
    <source>
        <strain evidence="1 2">Pan14r</strain>
    </source>
</reference>
<dbReference type="Proteomes" id="UP000317238">
    <property type="component" value="Unassembled WGS sequence"/>
</dbReference>
<accession>A0A5C5Y512</accession>
<dbReference type="EMBL" id="SJPL01000001">
    <property type="protein sequence ID" value="TWT69793.1"/>
    <property type="molecule type" value="Genomic_DNA"/>
</dbReference>
<protein>
    <recommendedName>
        <fullName evidence="3">Methyltransferase domain-containing protein</fullName>
    </recommendedName>
</protein>
<keyword evidence="2" id="KW-1185">Reference proteome</keyword>
<evidence type="ECO:0008006" key="3">
    <source>
        <dbReference type="Google" id="ProtNLM"/>
    </source>
</evidence>
<dbReference type="InterPro" id="IPR029063">
    <property type="entry name" value="SAM-dependent_MTases_sf"/>
</dbReference>
<evidence type="ECO:0000313" key="2">
    <source>
        <dbReference type="Proteomes" id="UP000317238"/>
    </source>
</evidence>